<keyword evidence="3" id="KW-0238">DNA-binding</keyword>
<evidence type="ECO:0000256" key="3">
    <source>
        <dbReference type="ARBA" id="ARBA00023125"/>
    </source>
</evidence>
<dbReference type="InterPro" id="IPR007324">
    <property type="entry name" value="Sugar-bd_dom_put"/>
</dbReference>
<evidence type="ECO:0000313" key="7">
    <source>
        <dbReference type="EMBL" id="MFB9758442.1"/>
    </source>
</evidence>
<dbReference type="InterPro" id="IPR037171">
    <property type="entry name" value="NagB/RpiA_transferase-like"/>
</dbReference>
<keyword evidence="4" id="KW-0804">Transcription</keyword>
<dbReference type="Gene3D" id="1.10.10.10">
    <property type="entry name" value="Winged helix-like DNA-binding domain superfamily/Winged helix DNA-binding domain"/>
    <property type="match status" value="1"/>
</dbReference>
<dbReference type="InterPro" id="IPR051054">
    <property type="entry name" value="SorC_transcr_regulators"/>
</dbReference>
<feature type="domain" description="Sugar-binding" evidence="5">
    <location>
        <begin position="61"/>
        <end position="313"/>
    </location>
</feature>
<comment type="caution">
    <text evidence="7">The sequence shown here is derived from an EMBL/GenBank/DDBJ whole genome shotgun (WGS) entry which is preliminary data.</text>
</comment>
<dbReference type="InterPro" id="IPR013324">
    <property type="entry name" value="RNA_pol_sigma_r3/r4-like"/>
</dbReference>
<evidence type="ECO:0000313" key="8">
    <source>
        <dbReference type="Proteomes" id="UP001589609"/>
    </source>
</evidence>
<keyword evidence="8" id="KW-1185">Reference proteome</keyword>
<evidence type="ECO:0000259" key="5">
    <source>
        <dbReference type="Pfam" id="PF04198"/>
    </source>
</evidence>
<organism evidence="7 8">
    <name type="scientific">Ectobacillus funiculus</name>
    <dbReference type="NCBI Taxonomy" id="137993"/>
    <lineage>
        <taxon>Bacteria</taxon>
        <taxon>Bacillati</taxon>
        <taxon>Bacillota</taxon>
        <taxon>Bacilli</taxon>
        <taxon>Bacillales</taxon>
        <taxon>Bacillaceae</taxon>
        <taxon>Ectobacillus</taxon>
    </lineage>
</organism>
<name>A0ABV5WCX6_9BACI</name>
<evidence type="ECO:0000256" key="2">
    <source>
        <dbReference type="ARBA" id="ARBA00023015"/>
    </source>
</evidence>
<dbReference type="Pfam" id="PF04545">
    <property type="entry name" value="Sigma70_r4"/>
    <property type="match status" value="1"/>
</dbReference>
<sequence>MLDWEERKRLAQVANLYYMEDCTQEQIAQKVGVSRSLVSKLLQKARDVGMVEVYIKDEDFRTVQLEYQLEKKYGLEDVVVVSTSELTPEMVKREVGRAGSHYLSKSLKDVKRIGISWGSTLAELVKEYPVEQREGIKIIPLVGGLGTQHVEIHANQLAYELSKRMNSTCSYLYAPAIVETTELRDRLVAMKDIASVLEEGKNVDIALISVGSPYQNSTMRILGYLQDEDLEQLRKAGAVGDIASRFLDGSGNVVNLPLNDKVIGLPLEQLKNIKKVIGVVDGIYKLESLSAALKGNYMDALIIDEQTALALLKDN</sequence>
<keyword evidence="2" id="KW-0805">Transcription regulation</keyword>
<accession>A0ABV5WCX6</accession>
<dbReference type="PANTHER" id="PTHR34294">
    <property type="entry name" value="TRANSCRIPTIONAL REGULATOR-RELATED"/>
    <property type="match status" value="1"/>
</dbReference>
<dbReference type="SUPFAM" id="SSF100950">
    <property type="entry name" value="NagB/RpiA/CoA transferase-like"/>
    <property type="match status" value="1"/>
</dbReference>
<dbReference type="InterPro" id="IPR007630">
    <property type="entry name" value="RNA_pol_sigma70_r4"/>
</dbReference>
<dbReference type="Gene3D" id="3.40.50.1360">
    <property type="match status" value="1"/>
</dbReference>
<dbReference type="InterPro" id="IPR036388">
    <property type="entry name" value="WH-like_DNA-bd_sf"/>
</dbReference>
<gene>
    <name evidence="7" type="ORF">ACFFMS_07895</name>
</gene>
<dbReference type="RefSeq" id="WP_379948718.1">
    <property type="nucleotide sequence ID" value="NZ_JBHMAF010000032.1"/>
</dbReference>
<dbReference type="SUPFAM" id="SSF88659">
    <property type="entry name" value="Sigma3 and sigma4 domains of RNA polymerase sigma factors"/>
    <property type="match status" value="1"/>
</dbReference>
<reference evidence="7 8" key="1">
    <citation type="submission" date="2024-09" db="EMBL/GenBank/DDBJ databases">
        <authorList>
            <person name="Sun Q."/>
            <person name="Mori K."/>
        </authorList>
    </citation>
    <scope>NUCLEOTIDE SEQUENCE [LARGE SCALE GENOMIC DNA]</scope>
    <source>
        <strain evidence="7 8">JCM 11201</strain>
    </source>
</reference>
<evidence type="ECO:0000259" key="6">
    <source>
        <dbReference type="Pfam" id="PF04545"/>
    </source>
</evidence>
<proteinExistence type="inferred from homology"/>
<evidence type="ECO:0000256" key="4">
    <source>
        <dbReference type="ARBA" id="ARBA00023163"/>
    </source>
</evidence>
<feature type="domain" description="RNA polymerase sigma-70 region 4" evidence="6">
    <location>
        <begin position="12"/>
        <end position="46"/>
    </location>
</feature>
<comment type="similarity">
    <text evidence="1">Belongs to the SorC transcriptional regulatory family.</text>
</comment>
<protein>
    <submittedName>
        <fullName evidence="7">Sugar-binding transcriptional regulator</fullName>
    </submittedName>
</protein>
<dbReference type="Pfam" id="PF04198">
    <property type="entry name" value="Sugar-bind"/>
    <property type="match status" value="1"/>
</dbReference>
<evidence type="ECO:0000256" key="1">
    <source>
        <dbReference type="ARBA" id="ARBA00010466"/>
    </source>
</evidence>
<dbReference type="PANTHER" id="PTHR34294:SF12">
    <property type="entry name" value="SUGAR-BINDING TRANSCRIPTIONAL REGULATOR"/>
    <property type="match status" value="1"/>
</dbReference>
<dbReference type="Proteomes" id="UP001589609">
    <property type="component" value="Unassembled WGS sequence"/>
</dbReference>
<dbReference type="EMBL" id="JBHMAF010000032">
    <property type="protein sequence ID" value="MFB9758442.1"/>
    <property type="molecule type" value="Genomic_DNA"/>
</dbReference>